<feature type="region of interest" description="Disordered" evidence="12">
    <location>
        <begin position="306"/>
        <end position="332"/>
    </location>
</feature>
<accession>A0ABQ8UMD6</accession>
<dbReference type="Gene3D" id="4.10.60.10">
    <property type="entry name" value="Zinc finger, CCHC-type"/>
    <property type="match status" value="1"/>
</dbReference>
<evidence type="ECO:0000256" key="1">
    <source>
        <dbReference type="ARBA" id="ARBA00004123"/>
    </source>
</evidence>
<feature type="region of interest" description="Disordered" evidence="12">
    <location>
        <begin position="181"/>
        <end position="205"/>
    </location>
</feature>
<dbReference type="SUPFAM" id="SSF54791">
    <property type="entry name" value="Eukaryotic type KH-domain (KH-domain type I)"/>
    <property type="match status" value="1"/>
</dbReference>
<sequence length="482" mass="53211">MEFSSGERPFDRDFQPPQERGRKSYRSRWSPIEAGNIPTVPGMIVTLQAGLPREGVDALVTRLRIEEINRRLATGQLLDLDFLDRSPSPPPQYDMTGKRYNTREYRARERLNEEKQQLIEEGIKSNPLFRPPTDFKPRVVKKTKKIYIPYKEYPHMNFMGLLIGPRGMTLKQMEADTGTKIAIRGRGSSKDGKGRADGKPNPGDDDELHVLIQADNDESINKAAAVIEKLLIPIPEAENEHKKAQLRKLALLNGTLRDDEAEECRYCGSMLHRHWNCPKQPKPEDTICSLCNQKGHRLQECPLRADHGERRPEPPAPAATQPQPADPMAAEAYPGMDPAAMYGMGGYPYPGATDTPGASLRIPTAFHSHRHPGASLRIPTAFHSHRHPRGLIAHPDRLPQPQTPRGLIAHPVLPASMGGWPAGYPGGMPPPPWGWMPPPGGAPGWPDPSQYAAPPPDSGAPAARAEPASHADIYGVDPGDDE</sequence>
<dbReference type="Pfam" id="PF22675">
    <property type="entry name" value="KH-I_KHDC4-BBP"/>
    <property type="match status" value="1"/>
</dbReference>
<evidence type="ECO:0000256" key="10">
    <source>
        <dbReference type="PROSITE-ProRule" id="PRU00117"/>
    </source>
</evidence>
<evidence type="ECO:0000256" key="12">
    <source>
        <dbReference type="SAM" id="MobiDB-lite"/>
    </source>
</evidence>
<feature type="domain" description="CCHC-type" evidence="14">
    <location>
        <begin position="287"/>
        <end position="303"/>
    </location>
</feature>
<evidence type="ECO:0000259" key="14">
    <source>
        <dbReference type="SMART" id="SM00343"/>
    </source>
</evidence>
<keyword evidence="9 11" id="KW-0539">Nucleus</keyword>
<evidence type="ECO:0000256" key="4">
    <source>
        <dbReference type="ARBA" id="ARBA00022723"/>
    </source>
</evidence>
<dbReference type="CDD" id="cd02395">
    <property type="entry name" value="KH-I_BBP"/>
    <property type="match status" value="1"/>
</dbReference>
<organism evidence="15 16">
    <name type="scientific">Paratrimastix pyriformis</name>
    <dbReference type="NCBI Taxonomy" id="342808"/>
    <lineage>
        <taxon>Eukaryota</taxon>
        <taxon>Metamonada</taxon>
        <taxon>Preaxostyla</taxon>
        <taxon>Paratrimastigidae</taxon>
        <taxon>Paratrimastix</taxon>
    </lineage>
</organism>
<dbReference type="Gene3D" id="6.10.140.1790">
    <property type="match status" value="1"/>
</dbReference>
<keyword evidence="11" id="KW-0747">Spliceosome</keyword>
<feature type="domain" description="K Homology" evidence="13">
    <location>
        <begin position="140"/>
        <end position="232"/>
    </location>
</feature>
<evidence type="ECO:0000256" key="6">
    <source>
        <dbReference type="ARBA" id="ARBA00022833"/>
    </source>
</evidence>
<comment type="subcellular location">
    <subcellularLocation>
        <location evidence="1 11">Nucleus</location>
    </subcellularLocation>
</comment>
<dbReference type="PROSITE" id="PS50084">
    <property type="entry name" value="KH_TYPE_1"/>
    <property type="match status" value="1"/>
</dbReference>
<keyword evidence="8 11" id="KW-0508">mRNA splicing</keyword>
<comment type="similarity">
    <text evidence="2 11">Belongs to the BBP/SF1 family.</text>
</comment>
<feature type="compositionally biased region" description="Basic and acidic residues" evidence="12">
    <location>
        <begin position="188"/>
        <end position="198"/>
    </location>
</feature>
<dbReference type="SMART" id="SM00322">
    <property type="entry name" value="KH"/>
    <property type="match status" value="1"/>
</dbReference>
<dbReference type="Pfam" id="PF16275">
    <property type="entry name" value="SF1-HH"/>
    <property type="match status" value="1"/>
</dbReference>
<keyword evidence="5 11" id="KW-0863">Zinc-finger</keyword>
<dbReference type="InterPro" id="IPR032570">
    <property type="entry name" value="SF1-HH"/>
</dbReference>
<evidence type="ECO:0000313" key="16">
    <source>
        <dbReference type="Proteomes" id="UP001141327"/>
    </source>
</evidence>
<evidence type="ECO:0000256" key="5">
    <source>
        <dbReference type="ARBA" id="ARBA00022771"/>
    </source>
</evidence>
<evidence type="ECO:0000256" key="9">
    <source>
        <dbReference type="ARBA" id="ARBA00023242"/>
    </source>
</evidence>
<evidence type="ECO:0000256" key="3">
    <source>
        <dbReference type="ARBA" id="ARBA00022664"/>
    </source>
</evidence>
<keyword evidence="3 11" id="KW-0507">mRNA processing</keyword>
<evidence type="ECO:0000256" key="8">
    <source>
        <dbReference type="ARBA" id="ARBA00023187"/>
    </source>
</evidence>
<comment type="caution">
    <text evidence="15">The sequence shown here is derived from an EMBL/GenBank/DDBJ whole genome shotgun (WGS) entry which is preliminary data.</text>
</comment>
<dbReference type="Proteomes" id="UP001141327">
    <property type="component" value="Unassembled WGS sequence"/>
</dbReference>
<keyword evidence="7 10" id="KW-0694">RNA-binding</keyword>
<dbReference type="SMART" id="SM00343">
    <property type="entry name" value="ZnF_C2HC"/>
    <property type="match status" value="2"/>
</dbReference>
<protein>
    <recommendedName>
        <fullName evidence="11">Branchpoint-bridging protein</fullName>
    </recommendedName>
</protein>
<dbReference type="PANTHER" id="PTHR11208">
    <property type="entry name" value="RNA-BINDING PROTEIN RELATED"/>
    <property type="match status" value="1"/>
</dbReference>
<evidence type="ECO:0000259" key="13">
    <source>
        <dbReference type="SMART" id="SM00322"/>
    </source>
</evidence>
<feature type="compositionally biased region" description="Low complexity" evidence="12">
    <location>
        <begin position="318"/>
        <end position="330"/>
    </location>
</feature>
<evidence type="ECO:0000256" key="11">
    <source>
        <dbReference type="RuleBase" id="RU367126"/>
    </source>
</evidence>
<keyword evidence="4 11" id="KW-0479">Metal-binding</keyword>
<gene>
    <name evidence="15" type="ORF">PAPYR_5399</name>
</gene>
<dbReference type="PANTHER" id="PTHR11208:SF45">
    <property type="entry name" value="SPLICING FACTOR 1"/>
    <property type="match status" value="1"/>
</dbReference>
<dbReference type="InterPro" id="IPR001878">
    <property type="entry name" value="Znf_CCHC"/>
</dbReference>
<dbReference type="InterPro" id="IPR045071">
    <property type="entry name" value="BBP-like"/>
</dbReference>
<feature type="compositionally biased region" description="Low complexity" evidence="12">
    <location>
        <begin position="459"/>
        <end position="471"/>
    </location>
</feature>
<dbReference type="InterPro" id="IPR036612">
    <property type="entry name" value="KH_dom_type_1_sf"/>
</dbReference>
<dbReference type="Gene3D" id="3.30.1370.10">
    <property type="entry name" value="K Homology domain, type 1"/>
    <property type="match status" value="1"/>
</dbReference>
<evidence type="ECO:0000256" key="2">
    <source>
        <dbReference type="ARBA" id="ARBA00010382"/>
    </source>
</evidence>
<dbReference type="InterPro" id="IPR036875">
    <property type="entry name" value="Znf_CCHC_sf"/>
</dbReference>
<name>A0ABQ8UMD6_9EUKA</name>
<reference evidence="15" key="1">
    <citation type="journal article" date="2022" name="bioRxiv">
        <title>Genomics of Preaxostyla Flagellates Illuminates Evolutionary Transitions and the Path Towards Mitochondrial Loss.</title>
        <authorList>
            <person name="Novak L.V.F."/>
            <person name="Treitli S.C."/>
            <person name="Pyrih J."/>
            <person name="Halakuc P."/>
            <person name="Pipaliya S.V."/>
            <person name="Vacek V."/>
            <person name="Brzon O."/>
            <person name="Soukal P."/>
            <person name="Eme L."/>
            <person name="Dacks J.B."/>
            <person name="Karnkowska A."/>
            <person name="Elias M."/>
            <person name="Hampl V."/>
        </authorList>
    </citation>
    <scope>NUCLEOTIDE SEQUENCE</scope>
    <source>
        <strain evidence="15">RCP-MX</strain>
    </source>
</reference>
<feature type="region of interest" description="Disordered" evidence="12">
    <location>
        <begin position="435"/>
        <end position="482"/>
    </location>
</feature>
<dbReference type="InterPro" id="IPR004087">
    <property type="entry name" value="KH_dom"/>
</dbReference>
<evidence type="ECO:0000256" key="7">
    <source>
        <dbReference type="ARBA" id="ARBA00022884"/>
    </source>
</evidence>
<comment type="function">
    <text evidence="11">Necessary for the splicing of pre-mRNA. Has a role in the recognition of the branch site (5'-UACUAAC-3'), the pyrimidine tract and the 3'-splice site at the 3'-end of introns.</text>
</comment>
<dbReference type="EMBL" id="JAPMOS010000025">
    <property type="protein sequence ID" value="KAJ4458867.1"/>
    <property type="molecule type" value="Genomic_DNA"/>
</dbReference>
<feature type="compositionally biased region" description="Basic and acidic residues" evidence="12">
    <location>
        <begin position="8"/>
        <end position="22"/>
    </location>
</feature>
<dbReference type="InterPro" id="IPR055256">
    <property type="entry name" value="KH_1_KHDC4/BBP-like"/>
</dbReference>
<feature type="region of interest" description="Disordered" evidence="12">
    <location>
        <begin position="1"/>
        <end position="28"/>
    </location>
</feature>
<feature type="domain" description="CCHC-type" evidence="14">
    <location>
        <begin position="263"/>
        <end position="279"/>
    </location>
</feature>
<dbReference type="InterPro" id="IPR047086">
    <property type="entry name" value="SF1-HH_sf"/>
</dbReference>
<keyword evidence="16" id="KW-1185">Reference proteome</keyword>
<keyword evidence="6 11" id="KW-0862">Zinc</keyword>
<dbReference type="SUPFAM" id="SSF57756">
    <property type="entry name" value="Retrovirus zinc finger-like domains"/>
    <property type="match status" value="1"/>
</dbReference>
<proteinExistence type="inferred from homology"/>
<evidence type="ECO:0000313" key="15">
    <source>
        <dbReference type="EMBL" id="KAJ4458867.1"/>
    </source>
</evidence>